<dbReference type="OrthoDB" id="2149840at2759"/>
<feature type="transmembrane region" description="Helical" evidence="2">
    <location>
        <begin position="475"/>
        <end position="496"/>
    </location>
</feature>
<dbReference type="AlphaFoldDB" id="A0A267GXM1"/>
<reference evidence="3 4" key="1">
    <citation type="submission" date="2017-06" db="EMBL/GenBank/DDBJ databases">
        <title>A platform for efficient transgenesis in Macrostomum lignano, a flatworm model organism for stem cell research.</title>
        <authorList>
            <person name="Berezikov E."/>
        </authorList>
    </citation>
    <scope>NUCLEOTIDE SEQUENCE [LARGE SCALE GENOMIC DNA]</scope>
    <source>
        <strain evidence="3">DV1</strain>
        <tissue evidence="3">Whole organism</tissue>
    </source>
</reference>
<dbReference type="Proteomes" id="UP000215902">
    <property type="component" value="Unassembled WGS sequence"/>
</dbReference>
<organism evidence="3 4">
    <name type="scientific">Macrostomum lignano</name>
    <dbReference type="NCBI Taxonomy" id="282301"/>
    <lineage>
        <taxon>Eukaryota</taxon>
        <taxon>Metazoa</taxon>
        <taxon>Spiralia</taxon>
        <taxon>Lophotrochozoa</taxon>
        <taxon>Platyhelminthes</taxon>
        <taxon>Rhabditophora</taxon>
        <taxon>Macrostomorpha</taxon>
        <taxon>Macrostomida</taxon>
        <taxon>Macrostomidae</taxon>
        <taxon>Macrostomum</taxon>
    </lineage>
</organism>
<feature type="transmembrane region" description="Helical" evidence="2">
    <location>
        <begin position="256"/>
        <end position="279"/>
    </location>
</feature>
<feature type="transmembrane region" description="Helical" evidence="2">
    <location>
        <begin position="291"/>
        <end position="309"/>
    </location>
</feature>
<feature type="transmembrane region" description="Helical" evidence="2">
    <location>
        <begin position="618"/>
        <end position="638"/>
    </location>
</feature>
<evidence type="ECO:0000256" key="2">
    <source>
        <dbReference type="SAM" id="Phobius"/>
    </source>
</evidence>
<gene>
    <name evidence="3" type="ORF">BOX15_Mlig012877g1</name>
</gene>
<protein>
    <submittedName>
        <fullName evidence="3">Uncharacterized protein</fullName>
    </submittedName>
</protein>
<feature type="compositionally biased region" description="Low complexity" evidence="1">
    <location>
        <begin position="228"/>
        <end position="243"/>
    </location>
</feature>
<evidence type="ECO:0000256" key="1">
    <source>
        <dbReference type="SAM" id="MobiDB-lite"/>
    </source>
</evidence>
<keyword evidence="4" id="KW-1185">Reference proteome</keyword>
<keyword evidence="2" id="KW-0472">Membrane</keyword>
<keyword evidence="2" id="KW-1133">Transmembrane helix</keyword>
<feature type="transmembrane region" description="Helical" evidence="2">
    <location>
        <begin position="541"/>
        <end position="564"/>
    </location>
</feature>
<feature type="non-terminal residue" evidence="3">
    <location>
        <position position="1"/>
    </location>
</feature>
<proteinExistence type="predicted"/>
<evidence type="ECO:0000313" key="3">
    <source>
        <dbReference type="EMBL" id="PAA90778.1"/>
    </source>
</evidence>
<dbReference type="PANTHER" id="PTHR31061">
    <property type="entry name" value="LD22376P"/>
    <property type="match status" value="1"/>
</dbReference>
<keyword evidence="2" id="KW-0812">Transmembrane</keyword>
<feature type="transmembrane region" description="Helical" evidence="2">
    <location>
        <begin position="508"/>
        <end position="529"/>
    </location>
</feature>
<dbReference type="PANTHER" id="PTHR31061:SF24">
    <property type="entry name" value="LD22376P"/>
    <property type="match status" value="1"/>
</dbReference>
<dbReference type="EMBL" id="NIVC01000103">
    <property type="protein sequence ID" value="PAA90778.1"/>
    <property type="molecule type" value="Genomic_DNA"/>
</dbReference>
<accession>A0A267GXM1</accession>
<sequence>AICMPDVLGFSSAIAILIVIFAFVLDSKQLLESAKLGLASIDDKMDSAVLNISNALNVNLSVWYQTADCYDCPLLFTRLVSPMSSSLLDVQTNFMSQLMVSYVNTTGINRTICSKDFRFHESGSYELNIGPSNNSDLGPDPLSPLCALVTRSDGPDFLIPLYICLSVILLFFLLRAAFYTIREYDFWRRMQAGSQVEYVAQQDLGSVDANINQSDSLAIHSQYQRASGQGSQQQPQSSQSAHSGGRRPGRLRCLDTFRGLCLVVMVFVNYGGGGYWFFQHSTWNGLTVADLVFPWFVFIMGTAIGYTLRRSLRRGASKRDAFLSVCRRSALLFALGVCLTSRNVPLDQLRIPGVLQRLAVAYFCVATVEIALVRAGQPEPQPCRIVEEQGQLLGHWAIFLTMPVAHTLLSLFLPVPGCPTGYLGPGGIQANGSRFNCTGGAAGYIDRLAFGDWHMYRNPTCRRTYLTHVPYDPEGLLGCLTSTFMCYLGFVAGRIFAHFKGADYRAIVVRLCFWGIVTGSIAAGLSGLSRDTGAIPINKNLWSLSFILALSGLAFILLAALFLINDYPRLAEPLWSGSPFHYPGTNSILVYVGHELLEYYLPITWLPPSSWQPAGTHAFLLPMHLWGACFWTLVAWILHRNKIFFTV</sequence>
<feature type="transmembrane region" description="Helical" evidence="2">
    <location>
        <begin position="157"/>
        <end position="181"/>
    </location>
</feature>
<feature type="transmembrane region" description="Helical" evidence="2">
    <location>
        <begin position="7"/>
        <end position="25"/>
    </location>
</feature>
<feature type="region of interest" description="Disordered" evidence="1">
    <location>
        <begin position="228"/>
        <end position="247"/>
    </location>
</feature>
<comment type="caution">
    <text evidence="3">The sequence shown here is derived from an EMBL/GenBank/DDBJ whole genome shotgun (WGS) entry which is preliminary data.</text>
</comment>
<name>A0A267GXM1_9PLAT</name>
<evidence type="ECO:0000313" key="4">
    <source>
        <dbReference type="Proteomes" id="UP000215902"/>
    </source>
</evidence>
<dbReference type="STRING" id="282301.A0A267GXM1"/>